<dbReference type="RefSeq" id="WP_110169069.1">
    <property type="nucleotide sequence ID" value="NZ_CP015136.1"/>
</dbReference>
<dbReference type="EC" id="4.2.1.-" evidence="5"/>
<dbReference type="PIRSF" id="PIRSF000390">
    <property type="entry name" value="PLP_StrS"/>
    <property type="match status" value="1"/>
</dbReference>
<dbReference type="Proteomes" id="UP000076079">
    <property type="component" value="Chromosome"/>
</dbReference>
<dbReference type="InterPro" id="IPR015424">
    <property type="entry name" value="PyrdxlP-dep_Trfase"/>
</dbReference>
<dbReference type="CDD" id="cd00616">
    <property type="entry name" value="AHBA_syn"/>
    <property type="match status" value="1"/>
</dbReference>
<gene>
    <name evidence="5" type="primary">rifK_1</name>
    <name evidence="5" type="ORF">LuPra_00233</name>
</gene>
<dbReference type="SUPFAM" id="SSF53383">
    <property type="entry name" value="PLP-dependent transferases"/>
    <property type="match status" value="1"/>
</dbReference>
<evidence type="ECO:0000256" key="2">
    <source>
        <dbReference type="PIRSR" id="PIRSR000390-1"/>
    </source>
</evidence>
<evidence type="ECO:0000313" key="6">
    <source>
        <dbReference type="Proteomes" id="UP000076079"/>
    </source>
</evidence>
<evidence type="ECO:0000256" key="3">
    <source>
        <dbReference type="PIRSR" id="PIRSR000390-2"/>
    </source>
</evidence>
<name>A0A143PH33_LUTPR</name>
<feature type="modified residue" description="N6-(pyridoxal phosphate)lysine" evidence="3">
    <location>
        <position position="197"/>
    </location>
</feature>
<proteinExistence type="inferred from homology"/>
<comment type="similarity">
    <text evidence="1 4">Belongs to the DegT/DnrJ/EryC1 family.</text>
</comment>
<accession>A0A143PH33</accession>
<feature type="active site" description="Proton acceptor" evidence="2">
    <location>
        <position position="197"/>
    </location>
</feature>
<keyword evidence="6" id="KW-1185">Reference proteome</keyword>
<reference evidence="6" key="2">
    <citation type="submission" date="2016-04" db="EMBL/GenBank/DDBJ databases">
        <title>First Complete Genome Sequence of a Subdivision 6 Acidobacterium.</title>
        <authorList>
            <person name="Huang S."/>
            <person name="Vieira S."/>
            <person name="Bunk B."/>
            <person name="Riedel T."/>
            <person name="Sproeer C."/>
            <person name="Overmann J."/>
        </authorList>
    </citation>
    <scope>NUCLEOTIDE SEQUENCE [LARGE SCALE GENOMIC DNA]</scope>
    <source>
        <strain evidence="6">DSM 100886 HEG_-6_39</strain>
    </source>
</reference>
<dbReference type="InterPro" id="IPR000653">
    <property type="entry name" value="DegT/StrS_aminotransferase"/>
</dbReference>
<dbReference type="Pfam" id="PF01041">
    <property type="entry name" value="DegT_DnrJ_EryC1"/>
    <property type="match status" value="1"/>
</dbReference>
<evidence type="ECO:0000256" key="1">
    <source>
        <dbReference type="ARBA" id="ARBA00037999"/>
    </source>
</evidence>
<dbReference type="Gene3D" id="3.40.640.10">
    <property type="entry name" value="Type I PLP-dependent aspartate aminotransferase-like (Major domain)"/>
    <property type="match status" value="1"/>
</dbReference>
<dbReference type="STRING" id="1855912.LuPra_00233"/>
<protein>
    <submittedName>
        <fullName evidence="5">3-amino-5-hydroxybenzoate synthase</fullName>
        <ecNumber evidence="5">4.2.1.-</ecNumber>
    </submittedName>
</protein>
<organism evidence="5 6">
    <name type="scientific">Luteitalea pratensis</name>
    <dbReference type="NCBI Taxonomy" id="1855912"/>
    <lineage>
        <taxon>Bacteria</taxon>
        <taxon>Pseudomonadati</taxon>
        <taxon>Acidobacteriota</taxon>
        <taxon>Vicinamibacteria</taxon>
        <taxon>Vicinamibacterales</taxon>
        <taxon>Vicinamibacteraceae</taxon>
        <taxon>Luteitalea</taxon>
    </lineage>
</organism>
<evidence type="ECO:0000256" key="4">
    <source>
        <dbReference type="RuleBase" id="RU004508"/>
    </source>
</evidence>
<dbReference type="EMBL" id="CP015136">
    <property type="protein sequence ID" value="AMY07069.1"/>
    <property type="molecule type" value="Genomic_DNA"/>
</dbReference>
<dbReference type="GO" id="GO:0008483">
    <property type="term" value="F:transaminase activity"/>
    <property type="evidence" value="ECO:0007669"/>
    <property type="project" value="TreeGrafter"/>
</dbReference>
<reference evidence="5 6" key="1">
    <citation type="journal article" date="2016" name="Genome Announc.">
        <title>First Complete Genome Sequence of a Subdivision 6 Acidobacterium Strain.</title>
        <authorList>
            <person name="Huang S."/>
            <person name="Vieira S."/>
            <person name="Bunk B."/>
            <person name="Riedel T."/>
            <person name="Sproer C."/>
            <person name="Overmann J."/>
        </authorList>
    </citation>
    <scope>NUCLEOTIDE SEQUENCE [LARGE SCALE GENOMIC DNA]</scope>
    <source>
        <strain evidence="6">DSM 100886 HEG_-6_39</strain>
    </source>
</reference>
<sequence length="415" mass="44805">MTTTLALFGGAPVRTRPFPTWPILDEADEARVLGALRSGKWGRLAGEQVAEFERRFAAMHGCRHGIAVVNGTVSLRIALMAAGLQAEDEVIVPAYTFLSTATAVVEANCVPVFVDIDLATFNMDPHAVEAAITPRTRAIIPVHFAGQPADMDALLAIAKRHGLFVLEDAAHAHGASWRDQPAGSIGACGSFSFQSSKNLTAGEGGIIVTSDDALAAACRSIHNCGRVPGGIWYEHHVISGNYRLSELQGALLNSQLDRLEDQTARRGENGVYLAVRLAAIPGLFPQARPEWCTRHSQHLFMLRIDAAAFGASREAVLAALHAEGIPCAGGYGYPLPDQPLFRNKAFGPYLAHVRDRLDYSRVSCPNSQRICREQGLWLDQSMMLGTRDDMDDIVAAFQKVHAGRDALAGHQAQAR</sequence>
<evidence type="ECO:0000313" key="5">
    <source>
        <dbReference type="EMBL" id="AMY07069.1"/>
    </source>
</evidence>
<dbReference type="OrthoDB" id="9810913at2"/>
<dbReference type="GO" id="GO:0016829">
    <property type="term" value="F:lyase activity"/>
    <property type="evidence" value="ECO:0007669"/>
    <property type="project" value="UniProtKB-KW"/>
</dbReference>
<dbReference type="PATRIC" id="fig|1813736.3.peg.246"/>
<dbReference type="InterPro" id="IPR015421">
    <property type="entry name" value="PyrdxlP-dep_Trfase_major"/>
</dbReference>
<dbReference type="AlphaFoldDB" id="A0A143PH33"/>
<keyword evidence="3 4" id="KW-0663">Pyridoxal phosphate</keyword>
<keyword evidence="5" id="KW-0456">Lyase</keyword>
<dbReference type="PANTHER" id="PTHR30244:SF34">
    <property type="entry name" value="DTDP-4-AMINO-4,6-DIDEOXYGALACTOSE TRANSAMINASE"/>
    <property type="match status" value="1"/>
</dbReference>
<dbReference type="GO" id="GO:0030170">
    <property type="term" value="F:pyridoxal phosphate binding"/>
    <property type="evidence" value="ECO:0007669"/>
    <property type="project" value="TreeGrafter"/>
</dbReference>
<dbReference type="InterPro" id="IPR015422">
    <property type="entry name" value="PyrdxlP-dep_Trfase_small"/>
</dbReference>
<dbReference type="Gene3D" id="3.90.1150.10">
    <property type="entry name" value="Aspartate Aminotransferase, domain 1"/>
    <property type="match status" value="1"/>
</dbReference>
<dbReference type="PANTHER" id="PTHR30244">
    <property type="entry name" value="TRANSAMINASE"/>
    <property type="match status" value="1"/>
</dbReference>
<dbReference type="KEGG" id="abac:LuPra_00233"/>
<dbReference type="GO" id="GO:0000271">
    <property type="term" value="P:polysaccharide biosynthetic process"/>
    <property type="evidence" value="ECO:0007669"/>
    <property type="project" value="TreeGrafter"/>
</dbReference>